<dbReference type="EMBL" id="VSZS01000063">
    <property type="protein sequence ID" value="TYR32084.1"/>
    <property type="molecule type" value="Genomic_DNA"/>
</dbReference>
<reference evidence="1 2" key="1">
    <citation type="submission" date="2019-08" db="EMBL/GenBank/DDBJ databases">
        <authorList>
            <person name="Seo Y.L."/>
        </authorList>
    </citation>
    <scope>NUCLEOTIDE SEQUENCE [LARGE SCALE GENOMIC DNA]</scope>
    <source>
        <strain evidence="1 2">MaA-C15</strain>
    </source>
</reference>
<comment type="caution">
    <text evidence="1">The sequence shown here is derived from an EMBL/GenBank/DDBJ whole genome shotgun (WGS) entry which is preliminary data.</text>
</comment>
<protein>
    <submittedName>
        <fullName evidence="1">Uncharacterized protein</fullName>
    </submittedName>
</protein>
<keyword evidence="2" id="KW-1185">Reference proteome</keyword>
<dbReference type="AlphaFoldDB" id="A0A5D4GVA9"/>
<proteinExistence type="predicted"/>
<evidence type="ECO:0000313" key="2">
    <source>
        <dbReference type="Proteomes" id="UP000323258"/>
    </source>
</evidence>
<organism evidence="1 2">
    <name type="scientific">Neoaquamicrobium microcysteis</name>
    <dbReference type="NCBI Taxonomy" id="2682781"/>
    <lineage>
        <taxon>Bacteria</taxon>
        <taxon>Pseudomonadati</taxon>
        <taxon>Pseudomonadota</taxon>
        <taxon>Alphaproteobacteria</taxon>
        <taxon>Hyphomicrobiales</taxon>
        <taxon>Phyllobacteriaceae</taxon>
        <taxon>Neoaquamicrobium</taxon>
    </lineage>
</organism>
<evidence type="ECO:0000313" key="1">
    <source>
        <dbReference type="EMBL" id="TYR32084.1"/>
    </source>
</evidence>
<dbReference type="Proteomes" id="UP000323258">
    <property type="component" value="Unassembled WGS sequence"/>
</dbReference>
<sequence length="76" mass="7950">MGAQDDIPVGGTTGHCHESSAAISEAARWYAANRDACERPVIPALRRRFGLTAHEAVTALREAKAGTGDDASQTGK</sequence>
<accession>A0A5D4GVA9</accession>
<gene>
    <name evidence="1" type="ORF">FY036_13445</name>
</gene>
<name>A0A5D4GVA9_9HYPH</name>
<reference evidence="1 2" key="2">
    <citation type="submission" date="2019-09" db="EMBL/GenBank/DDBJ databases">
        <title>Mesorhizobium sp. MaA-C15 isolated from Microcystis aeruginosa.</title>
        <authorList>
            <person name="Jeong S.E."/>
            <person name="Jin H.M."/>
            <person name="Jeon C.O."/>
        </authorList>
    </citation>
    <scope>NUCLEOTIDE SEQUENCE [LARGE SCALE GENOMIC DNA]</scope>
    <source>
        <strain evidence="1 2">MaA-C15</strain>
    </source>
</reference>